<sequence length="1096" mass="119449">PLPHKPNKFAEPVTASQSGPSLPGSLLSCWETVLHRRPLIPGWAPALCLSWVGSLVRLPVEPGNQRKTIHVDFFEPQRDVGRETWNVESTPMMMKKKKKKPKQKRNPPQCDEGLWDEDNADEPKRHSFATVPQKSGVLPSQSATVGTEYGPVSRENLEKECVVDSRAVKLVEEPLKTEVNSQPRLRAESEVKGNKSVPLSQDKKSLQQSEYRLQPIPQLKIPVPKSQEIDSLNLKGPLSEISAHHVEDPLEIRPKEGCFPVLNQEGKGSVSRPTTAKDLPNLIPTLTASNPLGSILKEGDDESKVPELQNITQKEFSEGADEVKERKKEAFSKQKQEISVFVSEQLQGKVLGQVLELGSEPFKGMVGDGKNRKGRGSSGKMRANSGKVRARPELSVPLDSQKDNMADLVLSEPALKAEGMTTAAKNEELGLDSSEQPGTMTDLTEAVVMGEPKENINPMVSLIPLGNQSGVTQISGYSTERGAVAIDKSVSNQSKEGKCPWMDSEAAPWISEKPKKRGNDGKNKKFKNSYSTQPARMENKAEIFSPPFVGSYEAAGSSPRKNEELGLGFPKIHDPLFSDISSTPTVELVDRKGRNAEGSSFELGALSENKTSTVKDCAVTQPAATVTDVGCQDQIQGVEFVPLVLPEESKTDAAPGHTAVADKPNKKSDDGKSQKVKNNFPKKHILENKIDVTKIHVPMETTGDHRIEGLGYVDENRNITFTCPRTPPELMSKSAPLEAMESATCEKLPISPPQVVKEGDSFPDTLAESEQAAASAQISKLLVVDNCSKDGVSGQEGPKAPTAVMPCTNIGVALIFPAAIETVDSHGDNYCKSKGELAHPMKNEEEINGGHVVGKPESVHSDASEDLTEKTTVPAKGHFLPRAPEDHSLPGEVRVLEAYADRGNFPAYPVKKEKETEEGSVPAQIPDLLGDKTQKPSFCEDQNNECRDSRDSDSLNKGVDITLLPAKSKKDKLKEMSLACDITELEYASSATPDLQSDFLHGKVEDTPSGMVDELVVTAPKGLELPKPKDKILEAPLKRAEISEPVALGEGKKENKSRMTEPMKGYMRPTKSRGLTPLLPKSTIQERERSKQQKSI</sequence>
<feature type="region of interest" description="Disordered" evidence="1">
    <location>
        <begin position="489"/>
        <end position="539"/>
    </location>
</feature>
<feature type="region of interest" description="Disordered" evidence="1">
    <location>
        <begin position="360"/>
        <end position="405"/>
    </location>
</feature>
<organism evidence="2 3">
    <name type="scientific">Loxodonta africana</name>
    <name type="common">African elephant</name>
    <dbReference type="NCBI Taxonomy" id="9785"/>
    <lineage>
        <taxon>Eukaryota</taxon>
        <taxon>Metazoa</taxon>
        <taxon>Chordata</taxon>
        <taxon>Craniata</taxon>
        <taxon>Vertebrata</taxon>
        <taxon>Euteleostomi</taxon>
        <taxon>Mammalia</taxon>
        <taxon>Eutheria</taxon>
        <taxon>Afrotheria</taxon>
        <taxon>Proboscidea</taxon>
        <taxon>Elephantidae</taxon>
        <taxon>Loxodonta</taxon>
    </lineage>
</organism>
<feature type="compositionally biased region" description="Basic residues" evidence="1">
    <location>
        <begin position="94"/>
        <end position="105"/>
    </location>
</feature>
<dbReference type="Ensembl" id="ENSLAFT00000031565.1">
    <property type="protein sequence ID" value="ENSLAFP00000019013.1"/>
    <property type="gene ID" value="ENSLAFG00000029027.1"/>
</dbReference>
<feature type="compositionally biased region" description="Basic and acidic residues" evidence="1">
    <location>
        <begin position="944"/>
        <end position="953"/>
    </location>
</feature>
<feature type="region of interest" description="Disordered" evidence="1">
    <location>
        <begin position="92"/>
        <end position="149"/>
    </location>
</feature>
<evidence type="ECO:0000256" key="1">
    <source>
        <dbReference type="SAM" id="MobiDB-lite"/>
    </source>
</evidence>
<dbReference type="AlphaFoldDB" id="G3TTV5"/>
<proteinExistence type="predicted"/>
<evidence type="ECO:0000313" key="3">
    <source>
        <dbReference type="Proteomes" id="UP000007646"/>
    </source>
</evidence>
<feature type="compositionally biased region" description="Basic and acidic residues" evidence="1">
    <location>
        <begin position="1084"/>
        <end position="1096"/>
    </location>
</feature>
<protein>
    <recommendedName>
        <fullName evidence="4">Microtubule-associated protein</fullName>
    </recommendedName>
</protein>
<feature type="region of interest" description="Disordered" evidence="1">
    <location>
        <begin position="912"/>
        <end position="953"/>
    </location>
</feature>
<feature type="region of interest" description="Disordered" evidence="1">
    <location>
        <begin position="648"/>
        <end position="677"/>
    </location>
</feature>
<evidence type="ECO:0008006" key="4">
    <source>
        <dbReference type="Google" id="ProtNLM"/>
    </source>
</evidence>
<reference evidence="2" key="2">
    <citation type="submission" date="2025-08" db="UniProtKB">
        <authorList>
            <consortium name="Ensembl"/>
        </authorList>
    </citation>
    <scope>IDENTIFICATION</scope>
    <source>
        <strain evidence="2">Isolate ISIS603380</strain>
    </source>
</reference>
<dbReference type="Proteomes" id="UP000007646">
    <property type="component" value="Unassembled WGS sequence"/>
</dbReference>
<feature type="region of interest" description="Disordered" evidence="1">
    <location>
        <begin position="1"/>
        <end position="21"/>
    </location>
</feature>
<dbReference type="InParanoid" id="G3TTV5"/>
<dbReference type="OMA" id="QDECKLQ"/>
<feature type="region of interest" description="Disordered" evidence="1">
    <location>
        <begin position="264"/>
        <end position="306"/>
    </location>
</feature>
<dbReference type="HOGENOM" id="CLU_001153_0_0_1"/>
<accession>G3TTV5</accession>
<feature type="compositionally biased region" description="Polar residues" evidence="1">
    <location>
        <begin position="130"/>
        <end position="145"/>
    </location>
</feature>
<keyword evidence="3" id="KW-1185">Reference proteome</keyword>
<dbReference type="STRING" id="9785.ENSLAFP00000019013"/>
<reference evidence="2 3" key="1">
    <citation type="submission" date="2009-06" db="EMBL/GenBank/DDBJ databases">
        <title>The Genome Sequence of Loxodonta africana (African elephant).</title>
        <authorList>
            <person name="Di Palma F."/>
            <person name="Heiman D."/>
            <person name="Young S."/>
            <person name="Johnson J."/>
            <person name="Lander E.S."/>
            <person name="Lindblad-Toh K."/>
        </authorList>
    </citation>
    <scope>NUCLEOTIDE SEQUENCE [LARGE SCALE GENOMIC DNA]</scope>
    <source>
        <strain evidence="2 3">Isolate ISIS603380</strain>
    </source>
</reference>
<feature type="compositionally biased region" description="Basic and acidic residues" evidence="1">
    <location>
        <begin position="1050"/>
        <end position="1061"/>
    </location>
</feature>
<dbReference type="eggNOG" id="KOG2418">
    <property type="taxonomic scope" value="Eukaryota"/>
</dbReference>
<name>G3TTV5_LOXAF</name>
<feature type="compositionally biased region" description="Basic and acidic residues" evidence="1">
    <location>
        <begin position="663"/>
        <end position="673"/>
    </location>
</feature>
<feature type="region of interest" description="Disordered" evidence="1">
    <location>
        <begin position="181"/>
        <end position="206"/>
    </location>
</feature>
<feature type="region of interest" description="Disordered" evidence="1">
    <location>
        <begin position="1044"/>
        <end position="1096"/>
    </location>
</feature>
<evidence type="ECO:0000313" key="2">
    <source>
        <dbReference type="Ensembl" id="ENSLAFP00000019013.1"/>
    </source>
</evidence>
<dbReference type="GeneTree" id="ENSGT00940000164123"/>
<reference evidence="2" key="3">
    <citation type="submission" date="2025-09" db="UniProtKB">
        <authorList>
            <consortium name="Ensembl"/>
        </authorList>
    </citation>
    <scope>IDENTIFICATION</scope>
    <source>
        <strain evidence="2">Isolate ISIS603380</strain>
    </source>
</reference>